<evidence type="ECO:0000259" key="2">
    <source>
        <dbReference type="Pfam" id="PF00535"/>
    </source>
</evidence>
<feature type="domain" description="Glycosyltransferase 2-like" evidence="2">
    <location>
        <begin position="128"/>
        <end position="267"/>
    </location>
</feature>
<reference evidence="3" key="1">
    <citation type="submission" date="2022-03" db="EMBL/GenBank/DDBJ databases">
        <title>Cryobacterium sp. nov. strain ZS14-85, isolated from Antarctic soil.</title>
        <authorList>
            <person name="Li J."/>
            <person name="Niu G."/>
        </authorList>
    </citation>
    <scope>NUCLEOTIDE SEQUENCE</scope>
    <source>
        <strain evidence="3">ZS14-85</strain>
    </source>
</reference>
<dbReference type="RefSeq" id="WP_243011910.1">
    <property type="nucleotide sequence ID" value="NZ_JALGAR010000002.1"/>
</dbReference>
<comment type="caution">
    <text evidence="3">The sequence shown here is derived from an EMBL/GenBank/DDBJ whole genome shotgun (WGS) entry which is preliminary data.</text>
</comment>
<dbReference type="Pfam" id="PF00535">
    <property type="entry name" value="Glycos_transf_2"/>
    <property type="match status" value="1"/>
</dbReference>
<dbReference type="InterPro" id="IPR029044">
    <property type="entry name" value="Nucleotide-diphossugar_trans"/>
</dbReference>
<dbReference type="SUPFAM" id="SSF53448">
    <property type="entry name" value="Nucleotide-diphospho-sugar transferases"/>
    <property type="match status" value="1"/>
</dbReference>
<keyword evidence="4" id="KW-1185">Reference proteome</keyword>
<organism evidence="3 4">
    <name type="scientific">Cryobacterium zhongshanensis</name>
    <dbReference type="NCBI Taxonomy" id="2928153"/>
    <lineage>
        <taxon>Bacteria</taxon>
        <taxon>Bacillati</taxon>
        <taxon>Actinomycetota</taxon>
        <taxon>Actinomycetes</taxon>
        <taxon>Micrococcales</taxon>
        <taxon>Microbacteriaceae</taxon>
        <taxon>Cryobacterium</taxon>
    </lineage>
</organism>
<dbReference type="InterPro" id="IPR001173">
    <property type="entry name" value="Glyco_trans_2-like"/>
</dbReference>
<dbReference type="CDD" id="cd00761">
    <property type="entry name" value="Glyco_tranf_GTA_type"/>
    <property type="match status" value="1"/>
</dbReference>
<evidence type="ECO:0000313" key="3">
    <source>
        <dbReference type="EMBL" id="MCI4658136.1"/>
    </source>
</evidence>
<dbReference type="AlphaFoldDB" id="A0AA41QUV0"/>
<name>A0AA41QUV0_9MICO</name>
<dbReference type="Proteomes" id="UP001165341">
    <property type="component" value="Unassembled WGS sequence"/>
</dbReference>
<evidence type="ECO:0000256" key="1">
    <source>
        <dbReference type="SAM" id="MobiDB-lite"/>
    </source>
</evidence>
<dbReference type="PANTHER" id="PTHR43685:SF2">
    <property type="entry name" value="GLYCOSYLTRANSFERASE 2-LIKE DOMAIN-CONTAINING PROTEIN"/>
    <property type="match status" value="1"/>
</dbReference>
<feature type="compositionally biased region" description="Basic and acidic residues" evidence="1">
    <location>
        <begin position="484"/>
        <end position="495"/>
    </location>
</feature>
<gene>
    <name evidence="3" type="ORF">MQH31_09995</name>
</gene>
<dbReference type="EC" id="2.4.-.-" evidence="3"/>
<dbReference type="GO" id="GO:0016757">
    <property type="term" value="F:glycosyltransferase activity"/>
    <property type="evidence" value="ECO:0007669"/>
    <property type="project" value="UniProtKB-KW"/>
</dbReference>
<dbReference type="InterPro" id="IPR050834">
    <property type="entry name" value="Glycosyltransf_2"/>
</dbReference>
<evidence type="ECO:0000313" key="4">
    <source>
        <dbReference type="Proteomes" id="UP001165341"/>
    </source>
</evidence>
<feature type="region of interest" description="Disordered" evidence="1">
    <location>
        <begin position="453"/>
        <end position="495"/>
    </location>
</feature>
<keyword evidence="3" id="KW-0808">Transferase</keyword>
<dbReference type="EMBL" id="JALGAR010000002">
    <property type="protein sequence ID" value="MCI4658136.1"/>
    <property type="molecule type" value="Genomic_DNA"/>
</dbReference>
<dbReference type="PANTHER" id="PTHR43685">
    <property type="entry name" value="GLYCOSYLTRANSFERASE"/>
    <property type="match status" value="1"/>
</dbReference>
<accession>A0AA41QUV0</accession>
<protein>
    <submittedName>
        <fullName evidence="3">Glycosyltransferase</fullName>
        <ecNumber evidence="3">2.4.-.-</ecNumber>
    </submittedName>
</protein>
<dbReference type="Gene3D" id="3.90.550.10">
    <property type="entry name" value="Spore Coat Polysaccharide Biosynthesis Protein SpsA, Chain A"/>
    <property type="match status" value="1"/>
</dbReference>
<proteinExistence type="predicted"/>
<keyword evidence="3" id="KW-0328">Glycosyltransferase</keyword>
<sequence>MTRLRLEPAMHNPIAPDWPGASWVGTIDEFTLARAVASPASPAGSAASRAAAGAAGQADAVAECVDATGYARARLLVRRGADIRGFVDVALTDGCLDLADLHARVALLPPPEARIGPVPAPETLPAFTVVVCTRDRTALLRSALLSVLAIDYPHFEVLVVDNAPATHETRDLLASEFAGRVRRIEEPVPGLSQARNTGLRNALGELVAFTDDDVTVDPYWLHALATGFARGEDVECVAGLVPSGELRTAVQAFFDGRVSWSRNLRPRHFRLADPPEGLPMFPFSVGEFGTGANFALRRSYALGIGGFDTAFGVGTRTGGGEDLDMFTRVILAGRGLVVEPSALVWHRHRDDLAALRHQARGYGTGLGAWLTKIALNPRTARIALRRSPTALVHLVRKGGGALPDSGGRMPAAGSATDAALRREINRVGWYELACVARGPWAYLRQRRTGAQLYNSCRSEPPGQTPPEFRGTPLGRAESAGVMPFRERDRGTEAAS</sequence>